<keyword evidence="3" id="KW-0732">Signal</keyword>
<comment type="caution">
    <text evidence="5">The sequence shown here is derived from an EMBL/GenBank/DDBJ whole genome shotgun (WGS) entry which is preliminary data.</text>
</comment>
<evidence type="ECO:0000256" key="3">
    <source>
        <dbReference type="SAM" id="SignalP"/>
    </source>
</evidence>
<proteinExistence type="predicted"/>
<evidence type="ECO:0000313" key="6">
    <source>
        <dbReference type="Proteomes" id="UP000321484"/>
    </source>
</evidence>
<feature type="signal peptide" evidence="3">
    <location>
        <begin position="1"/>
        <end position="21"/>
    </location>
</feature>
<keyword evidence="2" id="KW-1133">Transmembrane helix</keyword>
<dbReference type="RefSeq" id="WP_186814535.1">
    <property type="nucleotide sequence ID" value="NZ_BJYK01000006.1"/>
</dbReference>
<gene>
    <name evidence="5" type="ORF">AFE02nite_21200</name>
</gene>
<keyword evidence="6" id="KW-1185">Reference proteome</keyword>
<evidence type="ECO:0000259" key="4">
    <source>
        <dbReference type="Pfam" id="PF21946"/>
    </source>
</evidence>
<evidence type="ECO:0000313" key="5">
    <source>
        <dbReference type="EMBL" id="GEN80386.1"/>
    </source>
</evidence>
<feature type="region of interest" description="Disordered" evidence="1">
    <location>
        <begin position="252"/>
        <end position="313"/>
    </location>
</feature>
<dbReference type="EMBL" id="BJYK01000006">
    <property type="protein sequence ID" value="GEN80386.1"/>
    <property type="molecule type" value="Genomic_DNA"/>
</dbReference>
<sequence>MRTRRILGATALTTLVAVSLAGCVKMDMQLDLQSDDTVDGTMVFAVSSALAEMSGQDAESLAEQMAGESFDMDEGTITGTEPYDDGEYIGQKMTFEGEPLDSFGGATDGELSIVREGDEFVVSGTMDLSEDALGTGGAEGDEMMSSLMEGFDIQISITFPGKVSEHNGELEGNTVTWTPQYGEANEISARGSAIEGGGGSSLPLPLLIGIGAAVLVAAALIVFLVLRSRKNAVAQPAAAGYAPAPFTPDAAQGYAPTAPTAPAPPVAAPAPPAPPVAAPAPPVAPPPAPPAATDAPPAPPAPPQEQTPPPPPA</sequence>
<dbReference type="AlphaFoldDB" id="A0A511YZ29"/>
<feature type="transmembrane region" description="Helical" evidence="2">
    <location>
        <begin position="204"/>
        <end position="226"/>
    </location>
</feature>
<organism evidence="5 6">
    <name type="scientific">Actinotalea fermentans</name>
    <dbReference type="NCBI Taxonomy" id="43671"/>
    <lineage>
        <taxon>Bacteria</taxon>
        <taxon>Bacillati</taxon>
        <taxon>Actinomycetota</taxon>
        <taxon>Actinomycetes</taxon>
        <taxon>Micrococcales</taxon>
        <taxon>Cellulomonadaceae</taxon>
        <taxon>Actinotalea</taxon>
    </lineage>
</organism>
<name>A0A511YZ29_9CELL</name>
<dbReference type="InterPro" id="IPR053807">
    <property type="entry name" value="LppM"/>
</dbReference>
<feature type="compositionally biased region" description="Pro residues" evidence="1">
    <location>
        <begin position="259"/>
        <end position="313"/>
    </location>
</feature>
<keyword evidence="2" id="KW-0812">Transmembrane</keyword>
<accession>A0A511YZ29</accession>
<feature type="chain" id="PRO_5038777013" description="LppM domain-containing protein" evidence="3">
    <location>
        <begin position="22"/>
        <end position="313"/>
    </location>
</feature>
<dbReference type="Pfam" id="PF21946">
    <property type="entry name" value="LppM"/>
    <property type="match status" value="1"/>
</dbReference>
<dbReference type="PROSITE" id="PS51257">
    <property type="entry name" value="PROKAR_LIPOPROTEIN"/>
    <property type="match status" value="1"/>
</dbReference>
<feature type="domain" description="LppM" evidence="4">
    <location>
        <begin position="25"/>
        <end position="192"/>
    </location>
</feature>
<evidence type="ECO:0000256" key="2">
    <source>
        <dbReference type="SAM" id="Phobius"/>
    </source>
</evidence>
<reference evidence="5 6" key="1">
    <citation type="submission" date="2019-07" db="EMBL/GenBank/DDBJ databases">
        <title>Whole genome shotgun sequence of Actinotalea fermentans NBRC 105374.</title>
        <authorList>
            <person name="Hosoyama A."/>
            <person name="Uohara A."/>
            <person name="Ohji S."/>
            <person name="Ichikawa N."/>
        </authorList>
    </citation>
    <scope>NUCLEOTIDE SEQUENCE [LARGE SCALE GENOMIC DNA]</scope>
    <source>
        <strain evidence="5 6">NBRC 105374</strain>
    </source>
</reference>
<keyword evidence="2" id="KW-0472">Membrane</keyword>
<dbReference type="Proteomes" id="UP000321484">
    <property type="component" value="Unassembled WGS sequence"/>
</dbReference>
<protein>
    <recommendedName>
        <fullName evidence="4">LppM domain-containing protein</fullName>
    </recommendedName>
</protein>
<evidence type="ECO:0000256" key="1">
    <source>
        <dbReference type="SAM" id="MobiDB-lite"/>
    </source>
</evidence>